<dbReference type="GO" id="GO:0005929">
    <property type="term" value="C:cilium"/>
    <property type="evidence" value="ECO:0007669"/>
    <property type="project" value="TreeGrafter"/>
</dbReference>
<dbReference type="InterPro" id="IPR016024">
    <property type="entry name" value="ARM-type_fold"/>
</dbReference>
<dbReference type="GO" id="GO:0008017">
    <property type="term" value="F:microtubule binding"/>
    <property type="evidence" value="ECO:0007669"/>
    <property type="project" value="TreeGrafter"/>
</dbReference>
<feature type="domain" description="TOG" evidence="2">
    <location>
        <begin position="1489"/>
        <end position="1726"/>
    </location>
</feature>
<dbReference type="GO" id="GO:0000226">
    <property type="term" value="P:microtubule cytoskeleton organization"/>
    <property type="evidence" value="ECO:0007669"/>
    <property type="project" value="TreeGrafter"/>
</dbReference>
<feature type="region of interest" description="Disordered" evidence="1">
    <location>
        <begin position="1437"/>
        <end position="1476"/>
    </location>
</feature>
<dbReference type="GeneID" id="115477498"/>
<feature type="compositionally biased region" description="Low complexity" evidence="1">
    <location>
        <begin position="1454"/>
        <end position="1475"/>
    </location>
</feature>
<dbReference type="InterPro" id="IPR034085">
    <property type="entry name" value="TOG"/>
</dbReference>
<organism evidence="3 4">
    <name type="scientific">Microcaecilia unicolor</name>
    <dbReference type="NCBI Taxonomy" id="1415580"/>
    <lineage>
        <taxon>Eukaryota</taxon>
        <taxon>Metazoa</taxon>
        <taxon>Chordata</taxon>
        <taxon>Craniata</taxon>
        <taxon>Vertebrata</taxon>
        <taxon>Euteleostomi</taxon>
        <taxon>Amphibia</taxon>
        <taxon>Gymnophiona</taxon>
        <taxon>Siphonopidae</taxon>
        <taxon>Microcaecilia</taxon>
    </lineage>
</organism>
<dbReference type="SUPFAM" id="SSF48371">
    <property type="entry name" value="ARM repeat"/>
    <property type="match status" value="3"/>
</dbReference>
<gene>
    <name evidence="4" type="primary">TOGARAM1</name>
</gene>
<dbReference type="SMART" id="SM01349">
    <property type="entry name" value="TOG"/>
    <property type="match status" value="3"/>
</dbReference>
<feature type="domain" description="TOG" evidence="2">
    <location>
        <begin position="1205"/>
        <end position="1440"/>
    </location>
</feature>
<dbReference type="PANTHER" id="PTHR21567">
    <property type="entry name" value="CLASP"/>
    <property type="match status" value="1"/>
</dbReference>
<dbReference type="GO" id="GO:0005881">
    <property type="term" value="C:cytoplasmic microtubule"/>
    <property type="evidence" value="ECO:0007669"/>
    <property type="project" value="TreeGrafter"/>
</dbReference>
<protein>
    <submittedName>
        <fullName evidence="4">TOG array regulator of axonemal microtubules protein 1 isoform X4</fullName>
    </submittedName>
</protein>
<feature type="compositionally biased region" description="Low complexity" evidence="1">
    <location>
        <begin position="791"/>
        <end position="804"/>
    </location>
</feature>
<evidence type="ECO:0000313" key="4">
    <source>
        <dbReference type="RefSeq" id="XP_030070271.1"/>
    </source>
</evidence>
<feature type="region of interest" description="Disordered" evidence="1">
    <location>
        <begin position="791"/>
        <end position="892"/>
    </location>
</feature>
<dbReference type="CTD" id="23116"/>
<evidence type="ECO:0000313" key="3">
    <source>
        <dbReference type="Proteomes" id="UP000515156"/>
    </source>
</evidence>
<feature type="compositionally biased region" description="Basic and acidic residues" evidence="1">
    <location>
        <begin position="843"/>
        <end position="852"/>
    </location>
</feature>
<reference evidence="4" key="1">
    <citation type="submission" date="2025-08" db="UniProtKB">
        <authorList>
            <consortium name="RefSeq"/>
        </authorList>
    </citation>
    <scope>IDENTIFICATION</scope>
</reference>
<sequence>MRERRGYVLMSENRRSPAASLLPAAPLPPALPGWFEASRSPPMDEDAVLQHLSDAQNLVGEHSELIQALRARVLHNGGKLVFQNRAALSTALVRLLADGGREVKTVCVQLLAEILRGSERDLDSFRFDVLPELVWNLREEENPALRQELLQILRECLRHSERPQDVLRALVEHGLESSDPGLRTATALAIPVLLTQQDVQSLDLYEVALCLAKKLRAGEAAEEPLVILSALGHVRQCVGQDKFNAYTERFPSSVRRNLSGFAEVQLEQKEALNGLEIADMRKNGGAAGSRKGLPEHSYISQFSKSHSNLKFGVISQELYSRLLDHEDYKIRTYAIDELKTVTKEFAFGAVPSSSVVGFISFLYNLLDDINFNVVHGTLEVLNLLVVQLGQSVEQYLGHIISATVKVLGDNKEVIKLDYMDIFQNLMKMVGPQRVLSLLLENLKHKTSRVREEVVNISIVSLLIYPNEEFDLPKLSFDIAPALIDSKRKVRHAALEAFAVLASRMGANKTSLLKAVDSVELQDDGDGVMNAVQARLARKTLPKLTRQGLVEYAIPSPSSAQARGAAVLVGADTDWLLAGNRTQSAQSNLDNCILRSYRSHTDPLSDQTVSSRRVLSAGKGKNKFPWENEQSLDAFQGNQTPVTKDIEPFSPYTDFLQSSKLQNNQGSLVSDEWSFTRKRASRSVFQNPLDCSTDSSTVGTGFAESHQPCISGKWGQLGFSQLYGRSGSVDSDLQFLGTNHRQDKASVFTSLNPSSKTHRVDCSSAERTISFSGSNTNQGAFILPSYPLSSASSSPKHSSLSAGSPKKSQEQSLHFSHSWPLNAEGQSKSSTQKRLSSQKSVDATGDHSQEKHSPVPLKPALVKSPSTRRGLNGKKPVPPIPRGTSPLPDKVDIDIIRQKKEEVDGTLEYERNKKLAIDLSELSTRDEEADHEEMMSSLRSLHNSAAKRRARLSGSASDLKSPDSGLKLDLTPDSSSRASSPNTCSYSESGVYSQESLTSPMSPPPPQGKRITPDVIPLSESKLRPARAPSGRIKGSHIREQSPSAAGATFQDKVTSDVSIIGQRMAYGNGTADFEEEVVSSVVKCQVKEHQKYPKHTKGFTGSTSNLQQVNNLDSISACTLYDESVVIVGKGLNVGGDVVIKSKTESIPTENVNSSYTLLKRNSSIKKTKPSVLPNSGEISLGTRGQYKDQTLSITYSPEVMDPSELRPFSKPDMAVAEALRLLADDDWERKIEGLNFIRCLSAYHSDVITAKLHETNLAVIQEVKNLRSGVSRAAVVCLGDMFMHLKKNMDQELDNTVKVLLHKASESNTFIREDVDKTLNAMVQNVTPGRTLCALINGGLSHLHTAVRKCTAQHLSDVVERMGPGRILSEIKDVTDRALPAVVKFAMDGSQETRYYGRKMLFLLMYHPDFNKMLEKYVQTKDLPYIKETVSNLRQKGLGEMPLDTPSAKGRRSQPSNSGSTRSSSTSRDSFNYSERPLTEVQEIARKMMPRNSFESAEYVKTVTSSLNAKDFRDRIDGIKQLLSDCETNQDLVVMNIVKIFDAFKSRLHDSNSKVNLVALEAMQKIIPLLKDNLSAVINMLIPAIVDNNLNSKTPGIYAAATNVIQALTEHLDNYLLLQPFCAKIPFLSGKAKQDMTEKLADFVTKLYPRKPYAVEQKVLAVLWHLLGNLTNSGSLPGAGGNMRTATAKLSKALFEKMGQNLLNQAASQPAHIRKNLQEFLERST</sequence>
<dbReference type="PANTHER" id="PTHR21567:SF6">
    <property type="entry name" value="TOG ARRAY REGULATOR OF AXONEMAL MICROTUBULES PROTEIN 1"/>
    <property type="match status" value="1"/>
</dbReference>
<dbReference type="InParanoid" id="A0A6P7Z0G1"/>
<dbReference type="InterPro" id="IPR011989">
    <property type="entry name" value="ARM-like"/>
</dbReference>
<proteinExistence type="predicted"/>
<accession>A0A6P7Z0G1</accession>
<feature type="compositionally biased region" description="Polar residues" evidence="1">
    <location>
        <begin position="823"/>
        <end position="840"/>
    </location>
</feature>
<dbReference type="FunCoup" id="A0A6P7Z0G1">
    <property type="interactions" value="1205"/>
</dbReference>
<dbReference type="InterPro" id="IPR024395">
    <property type="entry name" value="CLASP_N_dom"/>
</dbReference>
<feature type="region of interest" description="Disordered" evidence="1">
    <location>
        <begin position="940"/>
        <end position="1046"/>
    </location>
</feature>
<feature type="domain" description="TOG" evidence="2">
    <location>
        <begin position="308"/>
        <end position="537"/>
    </location>
</feature>
<dbReference type="Pfam" id="PF12348">
    <property type="entry name" value="CLASP_N"/>
    <property type="match status" value="1"/>
</dbReference>
<evidence type="ECO:0000256" key="1">
    <source>
        <dbReference type="SAM" id="MobiDB-lite"/>
    </source>
</evidence>
<keyword evidence="3" id="KW-1185">Reference proteome</keyword>
<dbReference type="Proteomes" id="UP000515156">
    <property type="component" value="Chromosome 9"/>
</dbReference>
<dbReference type="Gene3D" id="1.25.10.10">
    <property type="entry name" value="Leucine-rich Repeat Variant"/>
    <property type="match status" value="4"/>
</dbReference>
<name>A0A6P7Z0G1_9AMPH</name>
<dbReference type="RefSeq" id="XP_030070271.1">
    <property type="nucleotide sequence ID" value="XM_030214411.1"/>
</dbReference>
<feature type="compositionally biased region" description="Polar residues" evidence="1">
    <location>
        <begin position="971"/>
        <end position="999"/>
    </location>
</feature>
<dbReference type="OrthoDB" id="63891at2759"/>
<evidence type="ECO:0000259" key="2">
    <source>
        <dbReference type="SMART" id="SM01349"/>
    </source>
</evidence>